<dbReference type="Gene3D" id="2.60.120.590">
    <property type="entry name" value="Alpha-ketoglutarate-dependent dioxygenase AlkB-like"/>
    <property type="match status" value="1"/>
</dbReference>
<evidence type="ECO:0000313" key="15">
    <source>
        <dbReference type="Proteomes" id="UP001630127"/>
    </source>
</evidence>
<dbReference type="Pfam" id="PF00046">
    <property type="entry name" value="Homeodomain"/>
    <property type="match status" value="1"/>
</dbReference>
<reference evidence="14 15" key="1">
    <citation type="submission" date="2024-11" db="EMBL/GenBank/DDBJ databases">
        <title>A near-complete genome assembly of Cinchona calisaya.</title>
        <authorList>
            <person name="Lian D.C."/>
            <person name="Zhao X.W."/>
            <person name="Wei L."/>
        </authorList>
    </citation>
    <scope>NUCLEOTIDE SEQUENCE [LARGE SCALE GENOMIC DNA]</scope>
    <source>
        <tissue evidence="14">Nenye</tissue>
    </source>
</reference>
<sequence>MPSKQRLRGSFSTKHGKEKGKSHTSLNFEDEEVYTPSYVEEPIHINKKASKRPASSLDNSFQKGSRSTKLVRSSGDPFIECATNMSRLSAMRIEEKQARYQMDEKYSCEKSMVALNAVGKELPNANRPLHGWNNVSGRYDSSDEDDELMELATFVLFGSGIGMHASPPLRIPCRTSALNGRARVHEILHGYFARIMENDRITVDMFMKLCDILVSYGFVSQNPQKRVQVEEGLAMTLILLSHNHRQRLLSERVIPLRVNTVFGSELKNVGPVEFSGSIAIPLPIGSVLVLNENGADVAKHCVPAVPTKSFKFYSIMEPQQQQQLPNEDGCSSKSSFLCRQSSTRWAPTTEQIRILKDVYYNNGVRSPTAEQIEKISTKLRQYGKIEGKNVFYWFQNHKARERQKKRLITTEISTMQRDVWRSDHQDSMYTPKYFNNNPGAPSSSSAAVPVVHATTQVGNYGYGSLAMEKSFRDCTISPGGNGGNGTMVHNFSWAGLANPSYTSQYQFLEKKSCFVETLDEEEEEEEKVQEVETLPLFPMHGEDITGFSTNRQQEPTYWYLANASNTGCSRASLELRLNSYGGRSQNSP</sequence>
<evidence type="ECO:0000256" key="11">
    <source>
        <dbReference type="RuleBase" id="RU000682"/>
    </source>
</evidence>
<evidence type="ECO:0000313" key="14">
    <source>
        <dbReference type="EMBL" id="KAL3527205.1"/>
    </source>
</evidence>
<dbReference type="Gene3D" id="1.10.10.60">
    <property type="entry name" value="Homeodomain-like"/>
    <property type="match status" value="1"/>
</dbReference>
<evidence type="ECO:0000256" key="6">
    <source>
        <dbReference type="ARBA" id="ARBA00023155"/>
    </source>
</evidence>
<dbReference type="InterPro" id="IPR058353">
    <property type="entry name" value="DUF8040"/>
</dbReference>
<dbReference type="InterPro" id="IPR044555">
    <property type="entry name" value="WUSCHEL-like"/>
</dbReference>
<dbReference type="SMART" id="SM00389">
    <property type="entry name" value="HOX"/>
    <property type="match status" value="1"/>
</dbReference>
<keyword evidence="8 10" id="KW-0539">Nucleus</keyword>
<dbReference type="GO" id="GO:0099402">
    <property type="term" value="P:plant organ development"/>
    <property type="evidence" value="ECO:0007669"/>
    <property type="project" value="UniProtKB-ARBA"/>
</dbReference>
<accession>A0ABD3A9Q3</accession>
<dbReference type="PANTHER" id="PTHR45940:SF2">
    <property type="entry name" value="WUSCHEL-RELATED HOMEOBOX 1"/>
    <property type="match status" value="1"/>
</dbReference>
<dbReference type="CDD" id="cd00086">
    <property type="entry name" value="homeodomain"/>
    <property type="match status" value="1"/>
</dbReference>
<dbReference type="GO" id="GO:0005634">
    <property type="term" value="C:nucleus"/>
    <property type="evidence" value="ECO:0007669"/>
    <property type="project" value="UniProtKB-SubCell"/>
</dbReference>
<proteinExistence type="inferred from homology"/>
<comment type="similarity">
    <text evidence="9">Belongs to the WUS homeobox family.</text>
</comment>
<keyword evidence="4" id="KW-0805">Transcription regulation</keyword>
<evidence type="ECO:0000256" key="3">
    <source>
        <dbReference type="ARBA" id="ARBA00022473"/>
    </source>
</evidence>
<dbReference type="PANTHER" id="PTHR45940">
    <property type="entry name" value="WUSCHEL-RELATED HOMEOBOX 1-RELATED"/>
    <property type="match status" value="1"/>
</dbReference>
<keyword evidence="15" id="KW-1185">Reference proteome</keyword>
<evidence type="ECO:0000259" key="13">
    <source>
        <dbReference type="PROSITE" id="PS50071"/>
    </source>
</evidence>
<evidence type="ECO:0000256" key="8">
    <source>
        <dbReference type="ARBA" id="ARBA00023242"/>
    </source>
</evidence>
<evidence type="ECO:0000256" key="9">
    <source>
        <dbReference type="ARBA" id="ARBA00024040"/>
    </source>
</evidence>
<feature type="region of interest" description="Disordered" evidence="12">
    <location>
        <begin position="1"/>
        <end position="31"/>
    </location>
</feature>
<evidence type="ECO:0000256" key="1">
    <source>
        <dbReference type="ARBA" id="ARBA00004123"/>
    </source>
</evidence>
<dbReference type="Proteomes" id="UP001630127">
    <property type="component" value="Unassembled WGS sequence"/>
</dbReference>
<keyword evidence="3" id="KW-0217">Developmental protein</keyword>
<keyword evidence="7" id="KW-0804">Transcription</keyword>
<feature type="domain" description="Homeobox" evidence="13">
    <location>
        <begin position="338"/>
        <end position="404"/>
    </location>
</feature>
<dbReference type="AlphaFoldDB" id="A0ABD3A9Q3"/>
<dbReference type="SUPFAM" id="SSF46689">
    <property type="entry name" value="Homeodomain-like"/>
    <property type="match status" value="1"/>
</dbReference>
<evidence type="ECO:0000256" key="4">
    <source>
        <dbReference type="ARBA" id="ARBA00023015"/>
    </source>
</evidence>
<name>A0ABD3A9Q3_9GENT</name>
<comment type="subcellular location">
    <subcellularLocation>
        <location evidence="1 10 11">Nucleus</location>
    </subcellularLocation>
</comment>
<comment type="caution">
    <text evidence="14">The sequence shown here is derived from an EMBL/GenBank/DDBJ whole genome shotgun (WGS) entry which is preliminary data.</text>
</comment>
<evidence type="ECO:0000256" key="12">
    <source>
        <dbReference type="SAM" id="MobiDB-lite"/>
    </source>
</evidence>
<keyword evidence="5 10" id="KW-0238">DNA-binding</keyword>
<keyword evidence="6 10" id="KW-0371">Homeobox</keyword>
<gene>
    <name evidence="14" type="ORF">ACH5RR_011861</name>
</gene>
<dbReference type="InterPro" id="IPR037151">
    <property type="entry name" value="AlkB-like_sf"/>
</dbReference>
<evidence type="ECO:0000256" key="7">
    <source>
        <dbReference type="ARBA" id="ARBA00023163"/>
    </source>
</evidence>
<dbReference type="EMBL" id="JBJUIK010000005">
    <property type="protein sequence ID" value="KAL3527205.1"/>
    <property type="molecule type" value="Genomic_DNA"/>
</dbReference>
<evidence type="ECO:0000256" key="10">
    <source>
        <dbReference type="PROSITE-ProRule" id="PRU00108"/>
    </source>
</evidence>
<dbReference type="PROSITE" id="PS50071">
    <property type="entry name" value="HOMEOBOX_2"/>
    <property type="match status" value="1"/>
</dbReference>
<dbReference type="InterPro" id="IPR001356">
    <property type="entry name" value="HD"/>
</dbReference>
<dbReference type="Pfam" id="PF26138">
    <property type="entry name" value="DUF8040"/>
    <property type="match status" value="1"/>
</dbReference>
<feature type="compositionally biased region" description="Polar residues" evidence="12">
    <location>
        <begin position="56"/>
        <end position="71"/>
    </location>
</feature>
<dbReference type="InterPro" id="IPR009057">
    <property type="entry name" value="Homeodomain-like_sf"/>
</dbReference>
<protein>
    <recommendedName>
        <fullName evidence="13">Homeobox domain-containing protein</fullName>
    </recommendedName>
</protein>
<feature type="region of interest" description="Disordered" evidence="12">
    <location>
        <begin position="44"/>
        <end position="72"/>
    </location>
</feature>
<evidence type="ECO:0000256" key="5">
    <source>
        <dbReference type="ARBA" id="ARBA00023125"/>
    </source>
</evidence>
<organism evidence="14 15">
    <name type="scientific">Cinchona calisaya</name>
    <dbReference type="NCBI Taxonomy" id="153742"/>
    <lineage>
        <taxon>Eukaryota</taxon>
        <taxon>Viridiplantae</taxon>
        <taxon>Streptophyta</taxon>
        <taxon>Embryophyta</taxon>
        <taxon>Tracheophyta</taxon>
        <taxon>Spermatophyta</taxon>
        <taxon>Magnoliopsida</taxon>
        <taxon>eudicotyledons</taxon>
        <taxon>Gunneridae</taxon>
        <taxon>Pentapetalae</taxon>
        <taxon>asterids</taxon>
        <taxon>lamiids</taxon>
        <taxon>Gentianales</taxon>
        <taxon>Rubiaceae</taxon>
        <taxon>Cinchonoideae</taxon>
        <taxon>Cinchoneae</taxon>
        <taxon>Cinchona</taxon>
    </lineage>
</organism>
<feature type="DNA-binding region" description="Homeobox" evidence="10">
    <location>
        <begin position="340"/>
        <end position="405"/>
    </location>
</feature>
<comment type="similarity">
    <text evidence="2">Belongs to the alkB family.</text>
</comment>
<evidence type="ECO:0000256" key="2">
    <source>
        <dbReference type="ARBA" id="ARBA00007879"/>
    </source>
</evidence>
<dbReference type="GO" id="GO:0003677">
    <property type="term" value="F:DNA binding"/>
    <property type="evidence" value="ECO:0007669"/>
    <property type="project" value="UniProtKB-UniRule"/>
</dbReference>